<dbReference type="PANTHER" id="PTHR37259:SF2">
    <property type="entry name" value="OS07G0474300 PROTEIN"/>
    <property type="match status" value="1"/>
</dbReference>
<comment type="caution">
    <text evidence="2">The sequence shown here is derived from an EMBL/GenBank/DDBJ whole genome shotgun (WGS) entry which is preliminary data.</text>
</comment>
<dbReference type="OrthoDB" id="784446at2759"/>
<feature type="region of interest" description="Disordered" evidence="1">
    <location>
        <begin position="152"/>
        <end position="191"/>
    </location>
</feature>
<dbReference type="PANTHER" id="PTHR37259">
    <property type="entry name" value="OS07G0474300 PROTEIN"/>
    <property type="match status" value="1"/>
</dbReference>
<evidence type="ECO:0000313" key="2">
    <source>
        <dbReference type="EMBL" id="KAJ0982541.1"/>
    </source>
</evidence>
<reference evidence="2" key="1">
    <citation type="submission" date="2021-03" db="EMBL/GenBank/DDBJ databases">
        <authorList>
            <person name="Li Z."/>
            <person name="Yang C."/>
        </authorList>
    </citation>
    <scope>NUCLEOTIDE SEQUENCE</scope>
    <source>
        <strain evidence="2">Dzin_1.0</strain>
        <tissue evidence="2">Leaf</tissue>
    </source>
</reference>
<dbReference type="AlphaFoldDB" id="A0A9D5CZT4"/>
<sequence>MPQARSPIIGRPPLALSPRRLRPRPPRCVPAPQTPLEKLVDPSSKTEINPNLPPGREMIISSELLAIAKGAKEDLISEDEDIRIAFTPASVLFERGRLYDLYSARRNDRLKRKKREVADEAVSEDPAAAVELGKRRNQKKMESLRKSVPADFSVGRVGGSKEMKKSARQGSAVRSSVDFGRRASSRLTRRI</sequence>
<evidence type="ECO:0000256" key="1">
    <source>
        <dbReference type="SAM" id="MobiDB-lite"/>
    </source>
</evidence>
<gene>
    <name evidence="2" type="ORF">J5N97_010796</name>
</gene>
<organism evidence="2 3">
    <name type="scientific">Dioscorea zingiberensis</name>
    <dbReference type="NCBI Taxonomy" id="325984"/>
    <lineage>
        <taxon>Eukaryota</taxon>
        <taxon>Viridiplantae</taxon>
        <taxon>Streptophyta</taxon>
        <taxon>Embryophyta</taxon>
        <taxon>Tracheophyta</taxon>
        <taxon>Spermatophyta</taxon>
        <taxon>Magnoliopsida</taxon>
        <taxon>Liliopsida</taxon>
        <taxon>Dioscoreales</taxon>
        <taxon>Dioscoreaceae</taxon>
        <taxon>Dioscorea</taxon>
    </lineage>
</organism>
<evidence type="ECO:0000313" key="3">
    <source>
        <dbReference type="Proteomes" id="UP001085076"/>
    </source>
</evidence>
<dbReference type="Proteomes" id="UP001085076">
    <property type="component" value="Miscellaneous, Linkage group lg02"/>
</dbReference>
<reference evidence="2" key="2">
    <citation type="journal article" date="2022" name="Hortic Res">
        <title>The genome of Dioscorea zingiberensis sheds light on the biosynthesis, origin and evolution of the medicinally important diosgenin saponins.</title>
        <authorList>
            <person name="Li Y."/>
            <person name="Tan C."/>
            <person name="Li Z."/>
            <person name="Guo J."/>
            <person name="Li S."/>
            <person name="Chen X."/>
            <person name="Wang C."/>
            <person name="Dai X."/>
            <person name="Yang H."/>
            <person name="Song W."/>
            <person name="Hou L."/>
            <person name="Xu J."/>
            <person name="Tong Z."/>
            <person name="Xu A."/>
            <person name="Yuan X."/>
            <person name="Wang W."/>
            <person name="Yang Q."/>
            <person name="Chen L."/>
            <person name="Sun Z."/>
            <person name="Wang K."/>
            <person name="Pan B."/>
            <person name="Chen J."/>
            <person name="Bao Y."/>
            <person name="Liu F."/>
            <person name="Qi X."/>
            <person name="Gang D.R."/>
            <person name="Wen J."/>
            <person name="Li J."/>
        </authorList>
    </citation>
    <scope>NUCLEOTIDE SEQUENCE</scope>
    <source>
        <strain evidence="2">Dzin_1.0</strain>
    </source>
</reference>
<dbReference type="EMBL" id="JAGGNH010000002">
    <property type="protein sequence ID" value="KAJ0982541.1"/>
    <property type="molecule type" value="Genomic_DNA"/>
</dbReference>
<feature type="region of interest" description="Disordered" evidence="1">
    <location>
        <begin position="1"/>
        <end position="50"/>
    </location>
</feature>
<keyword evidence="3" id="KW-1185">Reference proteome</keyword>
<accession>A0A9D5CZT4</accession>
<protein>
    <submittedName>
        <fullName evidence="2">Uncharacterized protein</fullName>
    </submittedName>
</protein>
<name>A0A9D5CZT4_9LILI</name>
<proteinExistence type="predicted"/>